<comment type="pathway">
    <text evidence="9">Cofactor biosynthesis; coenzyme A biosynthesis; CoA from (R)-pantothenate: step 4/5.</text>
</comment>
<dbReference type="Proteomes" id="UP000824242">
    <property type="component" value="Unassembled WGS sequence"/>
</dbReference>
<feature type="binding site" evidence="9">
    <location>
        <begin position="9"/>
        <end position="10"/>
    </location>
    <ligand>
        <name>ATP</name>
        <dbReference type="ChEBI" id="CHEBI:30616"/>
    </ligand>
</feature>
<dbReference type="GO" id="GO:0004595">
    <property type="term" value="F:pantetheine-phosphate adenylyltransferase activity"/>
    <property type="evidence" value="ECO:0007669"/>
    <property type="project" value="UniProtKB-UniRule"/>
</dbReference>
<evidence type="ECO:0000256" key="4">
    <source>
        <dbReference type="ARBA" id="ARBA00022741"/>
    </source>
</evidence>
<proteinExistence type="inferred from homology"/>
<evidence type="ECO:0000256" key="3">
    <source>
        <dbReference type="ARBA" id="ARBA00022695"/>
    </source>
</evidence>
<feature type="binding site" evidence="9">
    <location>
        <begin position="88"/>
        <end position="90"/>
    </location>
    <ligand>
        <name>ATP</name>
        <dbReference type="ChEBI" id="CHEBI:30616"/>
    </ligand>
</feature>
<reference evidence="11" key="1">
    <citation type="submission" date="2020-10" db="EMBL/GenBank/DDBJ databases">
        <authorList>
            <person name="Gilroy R."/>
        </authorList>
    </citation>
    <scope>NUCLEOTIDE SEQUENCE</scope>
    <source>
        <strain evidence="11">ChiSxjej1B13-7958</strain>
    </source>
</reference>
<dbReference type="EMBL" id="DVGZ01000004">
    <property type="protein sequence ID" value="HIR46109.1"/>
    <property type="molecule type" value="Genomic_DNA"/>
</dbReference>
<dbReference type="NCBIfam" id="TIGR00125">
    <property type="entry name" value="cyt_tran_rel"/>
    <property type="match status" value="1"/>
</dbReference>
<dbReference type="Gene3D" id="3.40.50.620">
    <property type="entry name" value="HUPs"/>
    <property type="match status" value="1"/>
</dbReference>
<keyword evidence="1 9" id="KW-0963">Cytoplasm</keyword>
<dbReference type="PRINTS" id="PR01020">
    <property type="entry name" value="LPSBIOSNTHSS"/>
</dbReference>
<accession>A0A9D1DER0</accession>
<feature type="binding site" evidence="9">
    <location>
        <position position="87"/>
    </location>
    <ligand>
        <name>substrate</name>
    </ligand>
</feature>
<feature type="binding site" evidence="9">
    <location>
        <position position="9"/>
    </location>
    <ligand>
        <name>substrate</name>
    </ligand>
</feature>
<feature type="binding site" evidence="9">
    <location>
        <position position="41"/>
    </location>
    <ligand>
        <name>substrate</name>
    </ligand>
</feature>
<feature type="binding site" evidence="9">
    <location>
        <position position="17"/>
    </location>
    <ligand>
        <name>ATP</name>
        <dbReference type="ChEBI" id="CHEBI:30616"/>
    </ligand>
</feature>
<evidence type="ECO:0000256" key="5">
    <source>
        <dbReference type="ARBA" id="ARBA00022840"/>
    </source>
</evidence>
<keyword evidence="4 9" id="KW-0547">Nucleotide-binding</keyword>
<dbReference type="SUPFAM" id="SSF52374">
    <property type="entry name" value="Nucleotidylyl transferase"/>
    <property type="match status" value="1"/>
</dbReference>
<comment type="cofactor">
    <cofactor evidence="9">
        <name>Mg(2+)</name>
        <dbReference type="ChEBI" id="CHEBI:18420"/>
    </cofactor>
</comment>
<evidence type="ECO:0000256" key="7">
    <source>
        <dbReference type="ARBA" id="ARBA00022993"/>
    </source>
</evidence>
<evidence type="ECO:0000313" key="12">
    <source>
        <dbReference type="Proteomes" id="UP000824242"/>
    </source>
</evidence>
<feature type="binding site" evidence="9">
    <location>
        <position position="98"/>
    </location>
    <ligand>
        <name>ATP</name>
        <dbReference type="ChEBI" id="CHEBI:30616"/>
    </ligand>
</feature>
<dbReference type="EC" id="2.7.7.3" evidence="9"/>
<keyword evidence="5 9" id="KW-0067">ATP-binding</keyword>
<feature type="site" description="Transition state stabilizer" evidence="9">
    <location>
        <position position="17"/>
    </location>
</feature>
<evidence type="ECO:0000256" key="2">
    <source>
        <dbReference type="ARBA" id="ARBA00022679"/>
    </source>
</evidence>
<dbReference type="InterPro" id="IPR014729">
    <property type="entry name" value="Rossmann-like_a/b/a_fold"/>
</dbReference>
<comment type="caution">
    <text evidence="11">The sequence shown here is derived from an EMBL/GenBank/DDBJ whole genome shotgun (WGS) entry which is preliminary data.</text>
</comment>
<dbReference type="InterPro" id="IPR001980">
    <property type="entry name" value="PPAT"/>
</dbReference>
<keyword evidence="6 9" id="KW-0460">Magnesium</keyword>
<dbReference type="GO" id="GO:0015937">
    <property type="term" value="P:coenzyme A biosynthetic process"/>
    <property type="evidence" value="ECO:0007669"/>
    <property type="project" value="UniProtKB-UniRule"/>
</dbReference>
<comment type="similarity">
    <text evidence="9">Belongs to the bacterial CoaD family.</text>
</comment>
<feature type="binding site" evidence="9">
    <location>
        <position position="73"/>
    </location>
    <ligand>
        <name>substrate</name>
    </ligand>
</feature>
<gene>
    <name evidence="9 11" type="primary">coaD</name>
    <name evidence="11" type="ORF">IAB89_00395</name>
</gene>
<evidence type="ECO:0000256" key="6">
    <source>
        <dbReference type="ARBA" id="ARBA00022842"/>
    </source>
</evidence>
<dbReference type="GO" id="GO:0005524">
    <property type="term" value="F:ATP binding"/>
    <property type="evidence" value="ECO:0007669"/>
    <property type="project" value="UniProtKB-KW"/>
</dbReference>
<name>A0A9D1DER0_9FIRM</name>
<dbReference type="PANTHER" id="PTHR21342:SF1">
    <property type="entry name" value="PHOSPHOPANTETHEINE ADENYLYLTRANSFERASE"/>
    <property type="match status" value="1"/>
</dbReference>
<dbReference type="PANTHER" id="PTHR21342">
    <property type="entry name" value="PHOSPHOPANTETHEINE ADENYLYLTRANSFERASE"/>
    <property type="match status" value="1"/>
</dbReference>
<evidence type="ECO:0000256" key="8">
    <source>
        <dbReference type="ARBA" id="ARBA00029346"/>
    </source>
</evidence>
<evidence type="ECO:0000313" key="11">
    <source>
        <dbReference type="EMBL" id="HIR46109.1"/>
    </source>
</evidence>
<dbReference type="GO" id="GO:0005737">
    <property type="term" value="C:cytoplasm"/>
    <property type="evidence" value="ECO:0007669"/>
    <property type="project" value="UniProtKB-SubCell"/>
</dbReference>
<protein>
    <recommendedName>
        <fullName evidence="9">Phosphopantetheine adenylyltransferase</fullName>
        <ecNumber evidence="9">2.7.7.3</ecNumber>
    </recommendedName>
    <alternativeName>
        <fullName evidence="9">Dephospho-CoA pyrophosphorylase</fullName>
    </alternativeName>
    <alternativeName>
        <fullName evidence="9">Pantetheine-phosphate adenylyltransferase</fullName>
        <shortName evidence="9">PPAT</shortName>
    </alternativeName>
</protein>
<dbReference type="InterPro" id="IPR004821">
    <property type="entry name" value="Cyt_trans-like"/>
</dbReference>
<evidence type="ECO:0000256" key="9">
    <source>
        <dbReference type="HAMAP-Rule" id="MF_00151"/>
    </source>
</evidence>
<comment type="function">
    <text evidence="9">Reversibly transfers an adenylyl group from ATP to 4'-phosphopantetheine, yielding dephospho-CoA (dPCoA) and pyrophosphate.</text>
</comment>
<evidence type="ECO:0000256" key="1">
    <source>
        <dbReference type="ARBA" id="ARBA00022490"/>
    </source>
</evidence>
<dbReference type="HAMAP" id="MF_00151">
    <property type="entry name" value="PPAT_bact"/>
    <property type="match status" value="1"/>
</dbReference>
<evidence type="ECO:0000259" key="10">
    <source>
        <dbReference type="Pfam" id="PF01467"/>
    </source>
</evidence>
<dbReference type="CDD" id="cd02163">
    <property type="entry name" value="PPAT"/>
    <property type="match status" value="1"/>
</dbReference>
<dbReference type="NCBIfam" id="TIGR01510">
    <property type="entry name" value="coaD_prev_kdtB"/>
    <property type="match status" value="1"/>
</dbReference>
<reference evidence="11" key="2">
    <citation type="journal article" date="2021" name="PeerJ">
        <title>Extensive microbial diversity within the chicken gut microbiome revealed by metagenomics and culture.</title>
        <authorList>
            <person name="Gilroy R."/>
            <person name="Ravi A."/>
            <person name="Getino M."/>
            <person name="Pursley I."/>
            <person name="Horton D.L."/>
            <person name="Alikhan N.F."/>
            <person name="Baker D."/>
            <person name="Gharbi K."/>
            <person name="Hall N."/>
            <person name="Watson M."/>
            <person name="Adriaenssens E.M."/>
            <person name="Foster-Nyarko E."/>
            <person name="Jarju S."/>
            <person name="Secka A."/>
            <person name="Antonio M."/>
            <person name="Oren A."/>
            <person name="Chaudhuri R.R."/>
            <person name="La Ragione R."/>
            <person name="Hildebrand F."/>
            <person name="Pallen M.J."/>
        </authorList>
    </citation>
    <scope>NUCLEOTIDE SEQUENCE</scope>
    <source>
        <strain evidence="11">ChiSxjej1B13-7958</strain>
    </source>
</reference>
<feature type="binding site" evidence="9">
    <location>
        <begin position="123"/>
        <end position="129"/>
    </location>
    <ligand>
        <name>ATP</name>
        <dbReference type="ChEBI" id="CHEBI:30616"/>
    </ligand>
</feature>
<feature type="domain" description="Cytidyltransferase-like" evidence="10">
    <location>
        <begin position="5"/>
        <end position="133"/>
    </location>
</feature>
<keyword evidence="2 9" id="KW-0808">Transferase</keyword>
<keyword evidence="7 9" id="KW-0173">Coenzyme A biosynthesis</keyword>
<dbReference type="AlphaFoldDB" id="A0A9D1DER0"/>
<keyword evidence="3 9" id="KW-0548">Nucleotidyltransferase</keyword>
<dbReference type="Pfam" id="PF01467">
    <property type="entry name" value="CTP_transf_like"/>
    <property type="match status" value="1"/>
</dbReference>
<organism evidence="11 12">
    <name type="scientific">Candidatus Caccousia avicola</name>
    <dbReference type="NCBI Taxonomy" id="2840721"/>
    <lineage>
        <taxon>Bacteria</taxon>
        <taxon>Bacillati</taxon>
        <taxon>Bacillota</taxon>
        <taxon>Clostridia</taxon>
        <taxon>Eubacteriales</taxon>
        <taxon>Oscillospiraceae</taxon>
        <taxon>Oscillospiraceae incertae sedis</taxon>
        <taxon>Candidatus Caccousia</taxon>
    </lineage>
</organism>
<sequence length="162" mass="18055">MRTAICPGSFDPVTLGHMDIIRRAAKIFDRVIVAVMVNPAKKTAFTLDERILLLKKATKEMEGVEVVGFEGFLADYARMRDACAIVKGLRAVSDFEYEFQMALINQKLNAELETMFLTTQAQNMYLSSSMVKDIASFGGDISSFVPACILEDIQQRLCKGEN</sequence>
<comment type="subcellular location">
    <subcellularLocation>
        <location evidence="9">Cytoplasm</location>
    </subcellularLocation>
</comment>
<comment type="catalytic activity">
    <reaction evidence="8 9">
        <text>(R)-4'-phosphopantetheine + ATP + H(+) = 3'-dephospho-CoA + diphosphate</text>
        <dbReference type="Rhea" id="RHEA:19801"/>
        <dbReference type="ChEBI" id="CHEBI:15378"/>
        <dbReference type="ChEBI" id="CHEBI:30616"/>
        <dbReference type="ChEBI" id="CHEBI:33019"/>
        <dbReference type="ChEBI" id="CHEBI:57328"/>
        <dbReference type="ChEBI" id="CHEBI:61723"/>
        <dbReference type="EC" id="2.7.7.3"/>
    </reaction>
</comment>
<comment type="subunit">
    <text evidence="9">Homohexamer.</text>
</comment>